<dbReference type="GeneID" id="113471558"/>
<organism evidence="3 4">
    <name type="scientific">Diaphorina citri</name>
    <name type="common">Asian citrus psyllid</name>
    <dbReference type="NCBI Taxonomy" id="121845"/>
    <lineage>
        <taxon>Eukaryota</taxon>
        <taxon>Metazoa</taxon>
        <taxon>Ecdysozoa</taxon>
        <taxon>Arthropoda</taxon>
        <taxon>Hexapoda</taxon>
        <taxon>Insecta</taxon>
        <taxon>Pterygota</taxon>
        <taxon>Neoptera</taxon>
        <taxon>Paraneoptera</taxon>
        <taxon>Hemiptera</taxon>
        <taxon>Sternorrhyncha</taxon>
        <taxon>Psylloidea</taxon>
        <taxon>Psyllidae</taxon>
        <taxon>Diaphorininae</taxon>
        <taxon>Diaphorina</taxon>
    </lineage>
</organism>
<dbReference type="Gene3D" id="3.30.160.60">
    <property type="entry name" value="Classic Zinc Finger"/>
    <property type="match status" value="1"/>
</dbReference>
<evidence type="ECO:0000313" key="3">
    <source>
        <dbReference type="Proteomes" id="UP000079169"/>
    </source>
</evidence>
<evidence type="ECO:0000313" key="4">
    <source>
        <dbReference type="RefSeq" id="XP_026686602.1"/>
    </source>
</evidence>
<evidence type="ECO:0000259" key="2">
    <source>
        <dbReference type="PROSITE" id="PS50157"/>
    </source>
</evidence>
<sequence>MRFIRIIALYRHILDIHTPAVCHKCNNSYHSMRCMIRHDRRVHQLPISCPHCNRAFKNKIYLTKHIYNMHSSHSYIRQYYIIYKKYYRRIKGGNESEIERHVYELFRDSKINSTNLMCPLCSIRTCNTTSLLNHILDAHHTTAKPRTRRNTFATIPYYHKYGTRKAVTINRYHWRCNMCSKIVSNISEQLTHIQTEHNMFLQKCAQCFKKPKSYTVKEVRKCIYCKKNMMASSLYNHCVKYHLQEIPFCNTCCRYFINENYYQEHFYIQQSSEGKSRPKIRLCYKVTNKN</sequence>
<keyword evidence="1" id="KW-0479">Metal-binding</keyword>
<name>A0A3Q0JDL4_DIACI</name>
<dbReference type="InterPro" id="IPR013087">
    <property type="entry name" value="Znf_C2H2_type"/>
</dbReference>
<gene>
    <name evidence="4" type="primary">LOC113471558</name>
</gene>
<keyword evidence="3" id="KW-1185">Reference proteome</keyword>
<keyword evidence="1" id="KW-0863">Zinc-finger</keyword>
<proteinExistence type="predicted"/>
<reference evidence="4" key="1">
    <citation type="submission" date="2025-08" db="UniProtKB">
        <authorList>
            <consortium name="RefSeq"/>
        </authorList>
    </citation>
    <scope>IDENTIFICATION</scope>
</reference>
<dbReference type="PaxDb" id="121845-A0A3Q0JDL4"/>
<dbReference type="RefSeq" id="XP_026686602.1">
    <property type="nucleotide sequence ID" value="XM_026830801.1"/>
</dbReference>
<accession>A0A3Q0JDL4</accession>
<feature type="domain" description="C2H2-type" evidence="2">
    <location>
        <begin position="47"/>
        <end position="75"/>
    </location>
</feature>
<dbReference type="GO" id="GO:0008270">
    <property type="term" value="F:zinc ion binding"/>
    <property type="evidence" value="ECO:0007669"/>
    <property type="project" value="UniProtKB-KW"/>
</dbReference>
<dbReference type="PROSITE" id="PS00028">
    <property type="entry name" value="ZINC_FINGER_C2H2_1"/>
    <property type="match status" value="2"/>
</dbReference>
<dbReference type="Proteomes" id="UP000079169">
    <property type="component" value="Unplaced"/>
</dbReference>
<dbReference type="SMART" id="SM00355">
    <property type="entry name" value="ZnF_C2H2"/>
    <property type="match status" value="4"/>
</dbReference>
<dbReference type="STRING" id="121845.A0A3Q0JDL4"/>
<dbReference type="PROSITE" id="PS50157">
    <property type="entry name" value="ZINC_FINGER_C2H2_2"/>
    <property type="match status" value="1"/>
</dbReference>
<protein>
    <submittedName>
        <fullName evidence="4">Zinc finger protein 569-like</fullName>
    </submittedName>
</protein>
<keyword evidence="1" id="KW-0862">Zinc</keyword>
<evidence type="ECO:0000256" key="1">
    <source>
        <dbReference type="PROSITE-ProRule" id="PRU00042"/>
    </source>
</evidence>
<dbReference type="KEGG" id="dci:113471558"/>
<dbReference type="AlphaFoldDB" id="A0A3Q0JDL4"/>